<proteinExistence type="predicted"/>
<reference evidence="3" key="1">
    <citation type="submission" date="2019-07" db="EMBL/GenBank/DDBJ databases">
        <title>Chitinimonas sp. nov., isolated from Ny-Alesund, arctica soil.</title>
        <authorList>
            <person name="Xu Q."/>
            <person name="Peng F."/>
        </authorList>
    </citation>
    <scope>NUCLEOTIDE SEQUENCE [LARGE SCALE GENOMIC DNA]</scope>
    <source>
        <strain evidence="3">R3-44</strain>
    </source>
</reference>
<evidence type="ECO:0000313" key="2">
    <source>
        <dbReference type="EMBL" id="QDQ26256.1"/>
    </source>
</evidence>
<sequence>MSRISIPTVEQSLDASKPLLAAVQQQLGMVPNLMKLVGHSPAALEGYLSLNAALAKGKLDAALRERIALTVAEFNGCEYCLSAHTYLGLHVAKLSQAEIDAAREHGSSDARQAAALRFAYRVAADHGRVSDTDLAALRAAGFDEADTIEIVLVVALNILTNYVNNVAQTTVDFPRLAARSPA</sequence>
<dbReference type="KEGG" id="cari:FNU76_07720"/>
<dbReference type="Pfam" id="PF02627">
    <property type="entry name" value="CMD"/>
    <property type="match status" value="1"/>
</dbReference>
<dbReference type="NCBIfam" id="TIGR00778">
    <property type="entry name" value="ahpD_dom"/>
    <property type="match status" value="1"/>
</dbReference>
<dbReference type="InterPro" id="IPR004675">
    <property type="entry name" value="AhpD_core"/>
</dbReference>
<dbReference type="Gene3D" id="1.20.1290.10">
    <property type="entry name" value="AhpD-like"/>
    <property type="match status" value="1"/>
</dbReference>
<dbReference type="GO" id="GO:0051920">
    <property type="term" value="F:peroxiredoxin activity"/>
    <property type="evidence" value="ECO:0007669"/>
    <property type="project" value="InterPro"/>
</dbReference>
<keyword evidence="3" id="KW-1185">Reference proteome</keyword>
<dbReference type="PANTHER" id="PTHR35446">
    <property type="entry name" value="SI:CH211-175M2.5"/>
    <property type="match status" value="1"/>
</dbReference>
<gene>
    <name evidence="2" type="ORF">FNU76_07720</name>
</gene>
<dbReference type="InterPro" id="IPR029032">
    <property type="entry name" value="AhpD-like"/>
</dbReference>
<evidence type="ECO:0000259" key="1">
    <source>
        <dbReference type="Pfam" id="PF02627"/>
    </source>
</evidence>
<dbReference type="AlphaFoldDB" id="A0A516SDN0"/>
<dbReference type="PANTHER" id="PTHR35446:SF3">
    <property type="entry name" value="CMD DOMAIN-CONTAINING PROTEIN"/>
    <property type="match status" value="1"/>
</dbReference>
<dbReference type="Proteomes" id="UP000317550">
    <property type="component" value="Chromosome"/>
</dbReference>
<accession>A0A516SDN0</accession>
<dbReference type="RefSeq" id="WP_144277655.1">
    <property type="nucleotide sequence ID" value="NZ_CP041730.1"/>
</dbReference>
<feature type="domain" description="Carboxymuconolactone decarboxylase-like" evidence="1">
    <location>
        <begin position="41"/>
        <end position="124"/>
    </location>
</feature>
<dbReference type="InterPro" id="IPR003779">
    <property type="entry name" value="CMD-like"/>
</dbReference>
<protein>
    <submittedName>
        <fullName evidence="2">Carboxymuconolactone decarboxylase family protein</fullName>
    </submittedName>
</protein>
<dbReference type="EMBL" id="CP041730">
    <property type="protein sequence ID" value="QDQ26256.1"/>
    <property type="molecule type" value="Genomic_DNA"/>
</dbReference>
<organism evidence="2 3">
    <name type="scientific">Chitinimonas arctica</name>
    <dbReference type="NCBI Taxonomy" id="2594795"/>
    <lineage>
        <taxon>Bacteria</taxon>
        <taxon>Pseudomonadati</taxon>
        <taxon>Pseudomonadota</taxon>
        <taxon>Betaproteobacteria</taxon>
        <taxon>Neisseriales</taxon>
        <taxon>Chitinibacteraceae</taxon>
        <taxon>Chitinimonas</taxon>
    </lineage>
</organism>
<dbReference type="SUPFAM" id="SSF69118">
    <property type="entry name" value="AhpD-like"/>
    <property type="match status" value="1"/>
</dbReference>
<evidence type="ECO:0000313" key="3">
    <source>
        <dbReference type="Proteomes" id="UP000317550"/>
    </source>
</evidence>
<name>A0A516SDN0_9NEIS</name>
<dbReference type="OrthoDB" id="122912at2"/>